<reference evidence="2 3" key="1">
    <citation type="submission" date="2013-08" db="EMBL/GenBank/DDBJ databases">
        <authorList>
            <consortium name="DOE Joint Genome Institute"/>
            <person name="Eisen J."/>
            <person name="Huntemann M."/>
            <person name="Han J."/>
            <person name="Chen A."/>
            <person name="Kyrpides N."/>
            <person name="Mavromatis K."/>
            <person name="Markowitz V."/>
            <person name="Palaniappan K."/>
            <person name="Ivanova N."/>
            <person name="Schaumberg A."/>
            <person name="Pati A."/>
            <person name="Liolios K."/>
            <person name="Nordberg H.P."/>
            <person name="Cantor M.N."/>
            <person name="Hua S.X."/>
            <person name="Woyke T."/>
        </authorList>
    </citation>
    <scope>NUCLEOTIDE SEQUENCE [LARGE SCALE GENOMIC DNA]</scope>
    <source>
        <strain evidence="2 3">DSM 2278</strain>
    </source>
</reference>
<dbReference type="Proteomes" id="UP000019483">
    <property type="component" value="Unassembled WGS sequence"/>
</dbReference>
<dbReference type="RefSeq" id="WP_023845570.1">
    <property type="nucleotide sequence ID" value="NZ_AZAJ01000001.1"/>
</dbReference>
<protein>
    <submittedName>
        <fullName evidence="2">Uncharacterized protein</fullName>
    </submittedName>
</protein>
<name>W9DS29_METTI</name>
<sequence length="317" mass="36294">MCKWHKYGTWFLLSLALLLMLVGFASAETDTFEEYAEDSHFITSKGTFADTIDQEWRNIIGNCCRSLPDSYSYYRFDKAIRTFACSEFIIVELKSEYKGEINDSRIDQLYQKIEAHCEEHTGLSEVPVVFMWAEDEEDLKFEYDPDAFEKAKNSSWFVAAMGNVPVFADETEWLEWSEKVHEGRFLDLESYTPANGGPLLSYGFKKYSGYIEVGVNKGTPDKVNDTSLNEIYQTIDEHFGDEGISNISVVFVWEFPAQTDEAFLEEIPPTEEESPQTMEESIENESAEDGEETSQTTPGFTSIMLILCLLIISRFTK</sequence>
<feature type="region of interest" description="Disordered" evidence="1">
    <location>
        <begin position="266"/>
        <end position="297"/>
    </location>
</feature>
<proteinExistence type="predicted"/>
<dbReference type="AlphaFoldDB" id="W9DS29"/>
<evidence type="ECO:0000313" key="2">
    <source>
        <dbReference type="EMBL" id="ETA68435.1"/>
    </source>
</evidence>
<gene>
    <name evidence="2" type="ORF">MettiDRAFT_1906</name>
</gene>
<dbReference type="STRING" id="1090322.MettiDRAFT_1906"/>
<keyword evidence="3" id="KW-1185">Reference proteome</keyword>
<comment type="caution">
    <text evidence="2">The sequence shown here is derived from an EMBL/GenBank/DDBJ whole genome shotgun (WGS) entry which is preliminary data.</text>
</comment>
<evidence type="ECO:0000256" key="1">
    <source>
        <dbReference type="SAM" id="MobiDB-lite"/>
    </source>
</evidence>
<dbReference type="OrthoDB" id="136081at2157"/>
<dbReference type="EMBL" id="AZAJ01000001">
    <property type="protein sequence ID" value="ETA68435.1"/>
    <property type="molecule type" value="Genomic_DNA"/>
</dbReference>
<organism evidence="2 3">
    <name type="scientific">Methanolobus tindarius DSM 2278</name>
    <dbReference type="NCBI Taxonomy" id="1090322"/>
    <lineage>
        <taxon>Archaea</taxon>
        <taxon>Methanobacteriati</taxon>
        <taxon>Methanobacteriota</taxon>
        <taxon>Stenosarchaea group</taxon>
        <taxon>Methanomicrobia</taxon>
        <taxon>Methanosarcinales</taxon>
        <taxon>Methanosarcinaceae</taxon>
        <taxon>Methanolobus</taxon>
    </lineage>
</organism>
<feature type="compositionally biased region" description="Acidic residues" evidence="1">
    <location>
        <begin position="266"/>
        <end position="292"/>
    </location>
</feature>
<evidence type="ECO:0000313" key="3">
    <source>
        <dbReference type="Proteomes" id="UP000019483"/>
    </source>
</evidence>
<accession>W9DS29</accession>